<reference evidence="1 2" key="1">
    <citation type="journal article" date="2014" name="BMC Genomics">
        <title>Unusual genome complexity in Lactobacillus salivarius JCM1046.</title>
        <authorList>
            <person name="Raftis E.J."/>
            <person name="Forde B.M."/>
            <person name="Claesson M.J."/>
            <person name="O'Toole P.W."/>
        </authorList>
    </citation>
    <scope>NUCLEOTIDE SEQUENCE [LARGE SCALE GENOMIC DNA]</scope>
    <source>
        <strain evidence="1 2">JCM1046</strain>
    </source>
</reference>
<dbReference type="EMBL" id="CP007646">
    <property type="protein sequence ID" value="AIR10111.1"/>
    <property type="molecule type" value="Genomic_DNA"/>
</dbReference>
<organism evidence="1 2">
    <name type="scientific">Ligilactobacillus salivarius</name>
    <dbReference type="NCBI Taxonomy" id="1624"/>
    <lineage>
        <taxon>Bacteria</taxon>
        <taxon>Bacillati</taxon>
        <taxon>Bacillota</taxon>
        <taxon>Bacilli</taxon>
        <taxon>Lactobacillales</taxon>
        <taxon>Lactobacillaceae</taxon>
        <taxon>Ligilactobacillus</taxon>
    </lineage>
</organism>
<proteinExistence type="predicted"/>
<dbReference type="Gene3D" id="3.40.1720.10">
    <property type="entry name" value="Streptococcus thermophilus LMG 18311 protein like"/>
    <property type="match status" value="1"/>
</dbReference>
<sequence>MIIMMHLVDVTASHAKDIQRELAATPVHFIKVYTLGNSRVVYKKKHGFSEIVISNKLRGITDKEINFVIEKLLKNDTKNMEITKQKSLVEIIVNN</sequence>
<dbReference type="Pfam" id="PF08860">
    <property type="entry name" value="DUF1827"/>
    <property type="match status" value="1"/>
</dbReference>
<dbReference type="InterPro" id="IPR014959">
    <property type="entry name" value="DUF1827"/>
</dbReference>
<evidence type="ECO:0000313" key="2">
    <source>
        <dbReference type="Proteomes" id="UP000029488"/>
    </source>
</evidence>
<evidence type="ECO:0000313" key="1">
    <source>
        <dbReference type="EMBL" id="AIR10111.1"/>
    </source>
</evidence>
<dbReference type="InterPro" id="IPR038226">
    <property type="entry name" value="LMG18311-like_sf"/>
</dbReference>
<name>A0A089QGL0_9LACO</name>
<dbReference type="Proteomes" id="UP000029488">
    <property type="component" value="Chromosome"/>
</dbReference>
<protein>
    <recommendedName>
        <fullName evidence="3">DUF1827 family protein</fullName>
    </recommendedName>
</protein>
<evidence type="ECO:0008006" key="3">
    <source>
        <dbReference type="Google" id="ProtNLM"/>
    </source>
</evidence>
<dbReference type="KEGG" id="lsj:LSJ_0371c"/>
<gene>
    <name evidence="1" type="ORF">LSJ_0371c</name>
</gene>
<accession>A0A089QGL0</accession>
<dbReference type="AlphaFoldDB" id="A0A089QGL0"/>